<dbReference type="Proteomes" id="UP000322699">
    <property type="component" value="Unassembled WGS sequence"/>
</dbReference>
<dbReference type="NCBIfam" id="TIGR01697">
    <property type="entry name" value="PNPH-PUNA-XAPA"/>
    <property type="match status" value="1"/>
</dbReference>
<dbReference type="PANTHER" id="PTHR11904">
    <property type="entry name" value="METHYLTHIOADENOSINE/PURINE NUCLEOSIDE PHOSPHORYLASE"/>
    <property type="match status" value="1"/>
</dbReference>
<evidence type="ECO:0000313" key="8">
    <source>
        <dbReference type="EMBL" id="KAA1257949.1"/>
    </source>
</evidence>
<keyword evidence="4 6" id="KW-0328">Glycosyltransferase</keyword>
<dbReference type="InterPro" id="IPR035994">
    <property type="entry name" value="Nucleoside_phosphorylase_sf"/>
</dbReference>
<dbReference type="InterPro" id="IPR011270">
    <property type="entry name" value="Pur_Nuc_Pase_Ino/Guo-sp"/>
</dbReference>
<feature type="domain" description="Nucleoside phosphorylase" evidence="7">
    <location>
        <begin position="24"/>
        <end position="270"/>
    </location>
</feature>
<evidence type="ECO:0000313" key="9">
    <source>
        <dbReference type="Proteomes" id="UP000322699"/>
    </source>
</evidence>
<evidence type="ECO:0000256" key="5">
    <source>
        <dbReference type="ARBA" id="ARBA00022679"/>
    </source>
</evidence>
<dbReference type="NCBIfam" id="NF006054">
    <property type="entry name" value="PRK08202.1"/>
    <property type="match status" value="1"/>
</dbReference>
<evidence type="ECO:0000256" key="1">
    <source>
        <dbReference type="ARBA" id="ARBA00005058"/>
    </source>
</evidence>
<comment type="function">
    <text evidence="6">The purine nucleoside phosphorylases catalyze the phosphorolytic breakdown of the N-glycosidic bond in the beta-(deoxy)ribonucleoside molecules, with the formation of the corresponding free purine bases and pentose-1-phosphate.</text>
</comment>
<dbReference type="CDD" id="cd09009">
    <property type="entry name" value="PNP-EcPNPII_like"/>
    <property type="match status" value="1"/>
</dbReference>
<dbReference type="EC" id="2.4.2.1" evidence="6"/>
<dbReference type="UniPathway" id="UPA00606"/>
<dbReference type="GO" id="GO:0009116">
    <property type="term" value="P:nucleoside metabolic process"/>
    <property type="evidence" value="ECO:0007669"/>
    <property type="project" value="InterPro"/>
</dbReference>
<name>A0A5B1CDU8_9BACT</name>
<dbReference type="GO" id="GO:0005737">
    <property type="term" value="C:cytoplasm"/>
    <property type="evidence" value="ECO:0007669"/>
    <property type="project" value="TreeGrafter"/>
</dbReference>
<evidence type="ECO:0000259" key="7">
    <source>
        <dbReference type="Pfam" id="PF01048"/>
    </source>
</evidence>
<dbReference type="PROSITE" id="PS01240">
    <property type="entry name" value="PNP_MTAP_2"/>
    <property type="match status" value="1"/>
</dbReference>
<dbReference type="PIRSF" id="PIRSF000477">
    <property type="entry name" value="PurNPase"/>
    <property type="match status" value="1"/>
</dbReference>
<accession>A0A5B1CDU8</accession>
<evidence type="ECO:0000256" key="6">
    <source>
        <dbReference type="PIRNR" id="PIRNR000477"/>
    </source>
</evidence>
<proteinExistence type="inferred from homology"/>
<evidence type="ECO:0000256" key="3">
    <source>
        <dbReference type="ARBA" id="ARBA00011233"/>
    </source>
</evidence>
<dbReference type="InterPro" id="IPR018099">
    <property type="entry name" value="Purine_phosphorylase-2_CS"/>
</dbReference>
<comment type="caution">
    <text evidence="8">The sequence shown here is derived from an EMBL/GenBank/DDBJ whole genome shotgun (WGS) entry which is preliminary data.</text>
</comment>
<dbReference type="OrthoDB" id="1523230at2"/>
<organism evidence="8 9">
    <name type="scientific">Rubripirellula obstinata</name>
    <dbReference type="NCBI Taxonomy" id="406547"/>
    <lineage>
        <taxon>Bacteria</taxon>
        <taxon>Pseudomonadati</taxon>
        <taxon>Planctomycetota</taxon>
        <taxon>Planctomycetia</taxon>
        <taxon>Pirellulales</taxon>
        <taxon>Pirellulaceae</taxon>
        <taxon>Rubripirellula</taxon>
    </lineage>
</organism>
<keyword evidence="5 6" id="KW-0808">Transferase</keyword>
<protein>
    <recommendedName>
        <fullName evidence="6">Purine nucleoside phosphorylase</fullName>
        <ecNumber evidence="6">2.4.2.1</ecNumber>
    </recommendedName>
    <alternativeName>
        <fullName evidence="6">Inosine-guanosine phosphorylase</fullName>
    </alternativeName>
</protein>
<gene>
    <name evidence="8" type="primary">punA_2</name>
    <name evidence="8" type="ORF">LF1_04400</name>
</gene>
<evidence type="ECO:0000256" key="2">
    <source>
        <dbReference type="ARBA" id="ARBA00006751"/>
    </source>
</evidence>
<comment type="subunit">
    <text evidence="3">Homotrimer.</text>
</comment>
<evidence type="ECO:0000256" key="4">
    <source>
        <dbReference type="ARBA" id="ARBA00022676"/>
    </source>
</evidence>
<dbReference type="AlphaFoldDB" id="A0A5B1CDU8"/>
<comment type="similarity">
    <text evidence="2 6">Belongs to the PNP/MTAP phosphorylase family.</text>
</comment>
<dbReference type="EMBL" id="VRLW01000001">
    <property type="protein sequence ID" value="KAA1257949.1"/>
    <property type="molecule type" value="Genomic_DNA"/>
</dbReference>
<dbReference type="RefSeq" id="WP_068260138.1">
    <property type="nucleotide sequence ID" value="NZ_LWSK01000014.1"/>
</dbReference>
<sequence length="279" mass="29926">MLDLFDKIEEAAATIRKSFSKTPKVGIILGTGLGGIVEQIDIEATIDYGDIPHFPTSTATSHRGRLVCGTLEGVPVIVMEGRFHMYEGYPLKQITLPVRVFKALGCELMIVSNACGGLNPYYDGGDIMVIEDQINLLGDNPLIGINDDRLGPRFPDMCEPYDQTWVDRTIAIGREAGIGVHKGVFVAVAGPNLETRAEYRFLRTIGADVVGMSTVPETIVAVHCGLKTVGLSVITDMCLPDSLKPSDVNEIIATAGKAAPKLIAIVRGIVSEAGQTRMA</sequence>
<dbReference type="InterPro" id="IPR011268">
    <property type="entry name" value="Purine_phosphorylase"/>
</dbReference>
<comment type="pathway">
    <text evidence="1 6">Purine metabolism; purine nucleoside salvage.</text>
</comment>
<reference evidence="8 9" key="1">
    <citation type="submission" date="2019-08" db="EMBL/GenBank/DDBJ databases">
        <title>Deep-cultivation of Planctomycetes and their phenomic and genomic characterization uncovers novel biology.</title>
        <authorList>
            <person name="Wiegand S."/>
            <person name="Jogler M."/>
            <person name="Boedeker C."/>
            <person name="Pinto D."/>
            <person name="Vollmers J."/>
            <person name="Rivas-Marin E."/>
            <person name="Kohn T."/>
            <person name="Peeters S.H."/>
            <person name="Heuer A."/>
            <person name="Rast P."/>
            <person name="Oberbeckmann S."/>
            <person name="Bunk B."/>
            <person name="Jeske O."/>
            <person name="Meyerdierks A."/>
            <person name="Storesund J.E."/>
            <person name="Kallscheuer N."/>
            <person name="Luecker S."/>
            <person name="Lage O.M."/>
            <person name="Pohl T."/>
            <person name="Merkel B.J."/>
            <person name="Hornburger P."/>
            <person name="Mueller R.-W."/>
            <person name="Bruemmer F."/>
            <person name="Labrenz M."/>
            <person name="Spormann A.M."/>
            <person name="Op Den Camp H."/>
            <person name="Overmann J."/>
            <person name="Amann R."/>
            <person name="Jetten M.S.M."/>
            <person name="Mascher T."/>
            <person name="Medema M.H."/>
            <person name="Devos D.P."/>
            <person name="Kaster A.-K."/>
            <person name="Ovreas L."/>
            <person name="Rohde M."/>
            <person name="Galperin M.Y."/>
            <person name="Jogler C."/>
        </authorList>
    </citation>
    <scope>NUCLEOTIDE SEQUENCE [LARGE SCALE GENOMIC DNA]</scope>
    <source>
        <strain evidence="8 9">LF1</strain>
    </source>
</reference>
<dbReference type="NCBIfam" id="TIGR01700">
    <property type="entry name" value="PNPH"/>
    <property type="match status" value="1"/>
</dbReference>
<dbReference type="SUPFAM" id="SSF53167">
    <property type="entry name" value="Purine and uridine phosphorylases"/>
    <property type="match status" value="1"/>
</dbReference>
<dbReference type="Gene3D" id="3.40.50.1580">
    <property type="entry name" value="Nucleoside phosphorylase domain"/>
    <property type="match status" value="1"/>
</dbReference>
<keyword evidence="9" id="KW-1185">Reference proteome</keyword>
<dbReference type="Pfam" id="PF01048">
    <property type="entry name" value="PNP_UDP_1"/>
    <property type="match status" value="1"/>
</dbReference>
<dbReference type="InterPro" id="IPR000845">
    <property type="entry name" value="Nucleoside_phosphorylase_d"/>
</dbReference>
<dbReference type="GO" id="GO:0004731">
    <property type="term" value="F:purine-nucleoside phosphorylase activity"/>
    <property type="evidence" value="ECO:0007669"/>
    <property type="project" value="UniProtKB-EC"/>
</dbReference>
<dbReference type="PANTHER" id="PTHR11904:SF9">
    <property type="entry name" value="PURINE NUCLEOSIDE PHOSPHORYLASE-RELATED"/>
    <property type="match status" value="1"/>
</dbReference>